<dbReference type="Gene3D" id="1.20.120.20">
    <property type="entry name" value="Apolipoprotein"/>
    <property type="match status" value="1"/>
</dbReference>
<dbReference type="EMBL" id="DF836866">
    <property type="protein sequence ID" value="GAN11393.1"/>
    <property type="molecule type" value="Genomic_DNA"/>
</dbReference>
<evidence type="ECO:0000313" key="2">
    <source>
        <dbReference type="EMBL" id="GAN11393.1"/>
    </source>
</evidence>
<reference evidence="2" key="1">
    <citation type="submission" date="2014-09" db="EMBL/GenBank/DDBJ databases">
        <title>Draft genome sequence of an oleaginous Mucoromycotina fungus Mucor ambiguus NBRC6742.</title>
        <authorList>
            <person name="Takeda I."/>
            <person name="Yamane N."/>
            <person name="Morita T."/>
            <person name="Tamano K."/>
            <person name="Machida M."/>
            <person name="Baker S."/>
            <person name="Koike H."/>
        </authorList>
    </citation>
    <scope>NUCLEOTIDE SEQUENCE</scope>
    <source>
        <strain evidence="2">NBRC 6742</strain>
    </source>
</reference>
<keyword evidence="3" id="KW-1185">Reference proteome</keyword>
<dbReference type="AlphaFoldDB" id="A0A0C9N9I5"/>
<organism evidence="2">
    <name type="scientific">Mucor ambiguus</name>
    <dbReference type="NCBI Taxonomy" id="91626"/>
    <lineage>
        <taxon>Eukaryota</taxon>
        <taxon>Fungi</taxon>
        <taxon>Fungi incertae sedis</taxon>
        <taxon>Mucoromycota</taxon>
        <taxon>Mucoromycotina</taxon>
        <taxon>Mucoromycetes</taxon>
        <taxon>Mucorales</taxon>
        <taxon>Mucorineae</taxon>
        <taxon>Mucoraceae</taxon>
        <taxon>Mucor</taxon>
    </lineage>
</organism>
<name>A0A0C9N9I5_9FUNG</name>
<evidence type="ECO:0000313" key="3">
    <source>
        <dbReference type="Proteomes" id="UP000053815"/>
    </source>
</evidence>
<dbReference type="STRING" id="91626.A0A0C9N9I5"/>
<evidence type="ECO:0000256" key="1">
    <source>
        <dbReference type="SAM" id="SignalP"/>
    </source>
</evidence>
<dbReference type="Proteomes" id="UP000053815">
    <property type="component" value="Unassembled WGS sequence"/>
</dbReference>
<dbReference type="OrthoDB" id="2280159at2759"/>
<feature type="chain" id="PRO_5002200316" evidence="1">
    <location>
        <begin position="18"/>
        <end position="485"/>
    </location>
</feature>
<feature type="signal peptide" evidence="1">
    <location>
        <begin position="1"/>
        <end position="17"/>
    </location>
</feature>
<gene>
    <name evidence="2" type="ORF">MAM1_0577c10954</name>
</gene>
<accession>A0A0C9N9I5</accession>
<keyword evidence="1" id="KW-0732">Signal</keyword>
<sequence length="485" mass="49589">MKLAKLSSLLFVPLAFCATVPNTNKVDANTEAFVEAQIKKQAELITVLALQTEFVNFLDYSHNLANEVIAEESKKAGLENGPQDVAGLLELMFHKSSVYRAQVSTNATAVENPFQNLINGIGGAINGGINSIGGAINNVSSTVGNVLNGGKNATNATVTRTNTTTSNFGNPLGDLFGGIANGVGGLVNGVGGIVGNVTNGVTGTLGNITNGVGGALGNITNGVGGALGNITNGVGGALGNLTHIIAGNGTNPLINIGNGLGGLIGSITNTTGNILGGLTNGIIDNDVLKGIAGFAGTALGGLINGTLSVGDIISKGIDQINQITGGTNPLGKFIQSLAVYLSNNQDGFIANFIKISTFINAVINTVMAIAKAILGNVSDGIKNAIFQAVTGIIGKIFGGGLFALQRLQTMGSEEFIELQTVFIDAVRAQSPVGASYIQQIFQIVGEVVKKVFATDPAFLSFLTDPSEDNLRKAFTTIYRVVTAHN</sequence>
<protein>
    <submittedName>
        <fullName evidence="2">Uncharacterized protein</fullName>
    </submittedName>
</protein>
<proteinExistence type="predicted"/>